<protein>
    <recommendedName>
        <fullName evidence="2">Phage tail tape measure protein domain-containing protein</fullName>
    </recommendedName>
</protein>
<dbReference type="AlphaFoldDB" id="X0VQJ5"/>
<organism evidence="1">
    <name type="scientific">marine sediment metagenome</name>
    <dbReference type="NCBI Taxonomy" id="412755"/>
    <lineage>
        <taxon>unclassified sequences</taxon>
        <taxon>metagenomes</taxon>
        <taxon>ecological metagenomes</taxon>
    </lineage>
</organism>
<evidence type="ECO:0008006" key="2">
    <source>
        <dbReference type="Google" id="ProtNLM"/>
    </source>
</evidence>
<comment type="caution">
    <text evidence="1">The sequence shown here is derived from an EMBL/GenBank/DDBJ whole genome shotgun (WGS) entry which is preliminary data.</text>
</comment>
<proteinExistence type="predicted"/>
<reference evidence="1" key="1">
    <citation type="journal article" date="2014" name="Front. Microbiol.">
        <title>High frequency of phylogenetically diverse reductive dehalogenase-homologous genes in deep subseafloor sedimentary metagenomes.</title>
        <authorList>
            <person name="Kawai M."/>
            <person name="Futagami T."/>
            <person name="Toyoda A."/>
            <person name="Takaki Y."/>
            <person name="Nishi S."/>
            <person name="Hori S."/>
            <person name="Arai W."/>
            <person name="Tsubouchi T."/>
            <person name="Morono Y."/>
            <person name="Uchiyama I."/>
            <person name="Ito T."/>
            <person name="Fujiyama A."/>
            <person name="Inagaki F."/>
            <person name="Takami H."/>
        </authorList>
    </citation>
    <scope>NUCLEOTIDE SEQUENCE</scope>
    <source>
        <strain evidence="1">Expedition CK06-06</strain>
    </source>
</reference>
<evidence type="ECO:0000313" key="1">
    <source>
        <dbReference type="EMBL" id="GAG20659.1"/>
    </source>
</evidence>
<name>X0VQJ5_9ZZZZ</name>
<dbReference type="EMBL" id="BARS01031661">
    <property type="protein sequence ID" value="GAG20659.1"/>
    <property type="molecule type" value="Genomic_DNA"/>
</dbReference>
<gene>
    <name evidence="1" type="ORF">S01H1_49241</name>
</gene>
<accession>X0VQJ5</accession>
<feature type="non-terminal residue" evidence="1">
    <location>
        <position position="261"/>
    </location>
</feature>
<feature type="non-terminal residue" evidence="1">
    <location>
        <position position="1"/>
    </location>
</feature>
<sequence>IGQEFITAASGAISGATEINNALASAADAGTFEPIFKLIRDFGDSLAVDLTAIAEALPAAFELIEWDPLIDSVKGLGKEITDLFAAFFGDIDLTTPEGLSQVIQKIVDSGTALTNVVGGILDAWEPFVKAISAGVDAFNESDEAIQRAVGQVLGWSQVIKTAADNIGILTGALNLVGHSLTVIAGTNFVSMIGGLKALTASVSIATLGLGQFVAILAAPVAAYMLTDYIFKSFPVLDEFRTKLANLLLTYRDLDERSIKSL</sequence>